<evidence type="ECO:0000256" key="3">
    <source>
        <dbReference type="SAM" id="SignalP"/>
    </source>
</evidence>
<accession>A0A377WDW1</accession>
<dbReference type="Gene3D" id="3.40.50.2300">
    <property type="match status" value="1"/>
</dbReference>
<gene>
    <name evidence="5" type="primary">braC</name>
    <name evidence="5" type="ORF">NCTC8849_01351</name>
</gene>
<reference evidence="5 6" key="1">
    <citation type="submission" date="2018-06" db="EMBL/GenBank/DDBJ databases">
        <authorList>
            <consortium name="Pathogen Informatics"/>
            <person name="Doyle S."/>
        </authorList>
    </citation>
    <scope>NUCLEOTIDE SEQUENCE [LARGE SCALE GENOMIC DNA]</scope>
    <source>
        <strain evidence="5 6">NCTC8849</strain>
    </source>
</reference>
<dbReference type="InterPro" id="IPR051010">
    <property type="entry name" value="BCAA_transport"/>
</dbReference>
<dbReference type="PANTHER" id="PTHR30483:SF6">
    <property type="entry name" value="PERIPLASMIC BINDING PROTEIN OF ABC TRANSPORTER FOR NATURAL AMINO ACIDS"/>
    <property type="match status" value="1"/>
</dbReference>
<feature type="signal peptide" evidence="3">
    <location>
        <begin position="1"/>
        <end position="26"/>
    </location>
</feature>
<evidence type="ECO:0000256" key="1">
    <source>
        <dbReference type="ARBA" id="ARBA00010062"/>
    </source>
</evidence>
<evidence type="ECO:0000259" key="4">
    <source>
        <dbReference type="Pfam" id="PF13458"/>
    </source>
</evidence>
<feature type="domain" description="Leucine-binding protein" evidence="4">
    <location>
        <begin position="28"/>
        <end position="246"/>
    </location>
</feature>
<dbReference type="PANTHER" id="PTHR30483">
    <property type="entry name" value="LEUCINE-SPECIFIC-BINDING PROTEIN"/>
    <property type="match status" value="1"/>
</dbReference>
<comment type="similarity">
    <text evidence="1">Belongs to the leucine-binding protein family.</text>
</comment>
<evidence type="ECO:0000313" key="6">
    <source>
        <dbReference type="Proteomes" id="UP000254799"/>
    </source>
</evidence>
<dbReference type="CDD" id="cd06347">
    <property type="entry name" value="PBP1_ABC_LivK_ligand_binding-like"/>
    <property type="match status" value="1"/>
</dbReference>
<name>A0A377WDW1_KLEPN</name>
<proteinExistence type="inferred from homology"/>
<organism evidence="5 6">
    <name type="scientific">Klebsiella pneumoniae</name>
    <dbReference type="NCBI Taxonomy" id="573"/>
    <lineage>
        <taxon>Bacteria</taxon>
        <taxon>Pseudomonadati</taxon>
        <taxon>Pseudomonadota</taxon>
        <taxon>Gammaproteobacteria</taxon>
        <taxon>Enterobacterales</taxon>
        <taxon>Enterobacteriaceae</taxon>
        <taxon>Klebsiella/Raoultella group</taxon>
        <taxon>Klebsiella</taxon>
        <taxon>Klebsiella pneumoniae complex</taxon>
    </lineage>
</organism>
<dbReference type="AlphaFoldDB" id="A0A377WDW1"/>
<protein>
    <submittedName>
        <fullName evidence="5">ABC transport system periplasmic binding component</fullName>
    </submittedName>
</protein>
<dbReference type="EMBL" id="UGLC01000002">
    <property type="protein sequence ID" value="STT52803.1"/>
    <property type="molecule type" value="Genomic_DNA"/>
</dbReference>
<keyword evidence="2 3" id="KW-0732">Signal</keyword>
<dbReference type="InterPro" id="IPR028082">
    <property type="entry name" value="Peripla_BP_I"/>
</dbReference>
<dbReference type="InterPro" id="IPR028081">
    <property type="entry name" value="Leu-bd"/>
</dbReference>
<dbReference type="Pfam" id="PF13458">
    <property type="entry name" value="Peripla_BP_6"/>
    <property type="match status" value="1"/>
</dbReference>
<dbReference type="Proteomes" id="UP000254799">
    <property type="component" value="Unassembled WGS sequence"/>
</dbReference>
<dbReference type="SUPFAM" id="SSF53822">
    <property type="entry name" value="Periplasmic binding protein-like I"/>
    <property type="match status" value="1"/>
</dbReference>
<evidence type="ECO:0000256" key="2">
    <source>
        <dbReference type="ARBA" id="ARBA00022729"/>
    </source>
</evidence>
<feature type="chain" id="PRO_5016779734" evidence="3">
    <location>
        <begin position="27"/>
        <end position="270"/>
    </location>
</feature>
<evidence type="ECO:0000313" key="5">
    <source>
        <dbReference type="EMBL" id="STT52803.1"/>
    </source>
</evidence>
<sequence>MKSFSGKASLMATLVAALVGASSAQAAEIKIGVVLPLSGALSGYGQPSQKGLDIIQAITPTLKNGDTIKLIVIDDKSDKVEAANAMQRLVSSDKVDAVIGEVTSSNTLAMTKIADDSKTPLVSSTATNDRVTRNHPYVSRVCFSDSFQGVVGANLASRDLKAKTAAIVFDSSNDYSVGLAKAFRTQFLKNGGTIPIEVQAPGGSKDFKAQLASVKAKNVDMIYMPIYYTEGALIAVQSKQLGLTNRWWAATVWPRIRSSSMSVKTRSTAI</sequence>